<dbReference type="GO" id="GO:0006261">
    <property type="term" value="P:DNA-templated DNA replication"/>
    <property type="evidence" value="ECO:0007669"/>
    <property type="project" value="InterPro"/>
</dbReference>
<dbReference type="GO" id="GO:0000811">
    <property type="term" value="C:GINS complex"/>
    <property type="evidence" value="ECO:0007669"/>
    <property type="project" value="TreeGrafter"/>
</dbReference>
<name>A0A286U5R6_9AGAM</name>
<dbReference type="Proteomes" id="UP000217199">
    <property type="component" value="Unassembled WGS sequence"/>
</dbReference>
<dbReference type="Pfam" id="PF05916">
    <property type="entry name" value="Sld5"/>
    <property type="match status" value="1"/>
</dbReference>
<dbReference type="PANTHER" id="PTHR21206:SF0">
    <property type="entry name" value="DNA REPLICATION COMPLEX GINS PROTEIN SLD5"/>
    <property type="match status" value="1"/>
</dbReference>
<keyword evidence="3" id="KW-0539">Nucleus</keyword>
<evidence type="ECO:0000313" key="6">
    <source>
        <dbReference type="EMBL" id="PAV14936.1"/>
    </source>
</evidence>
<evidence type="ECO:0000256" key="2">
    <source>
        <dbReference type="ARBA" id="ARBA00022705"/>
    </source>
</evidence>
<dbReference type="InterPro" id="IPR021151">
    <property type="entry name" value="GINS_A"/>
</dbReference>
<feature type="domain" description="GINS subunit" evidence="5">
    <location>
        <begin position="141"/>
        <end position="219"/>
    </location>
</feature>
<evidence type="ECO:0000259" key="5">
    <source>
        <dbReference type="Pfam" id="PF05916"/>
    </source>
</evidence>
<evidence type="ECO:0000313" key="7">
    <source>
        <dbReference type="Proteomes" id="UP000217199"/>
    </source>
</evidence>
<sequence length="306" mass="34248">MSGADSSSSYFDNVDFLDNPYAFARQDSDRAGSSSKQSARRDETGKRGSGQQARREQKQRLNGRDNEGRGGGGSAMDVDGPGTRGVVDGMGVGDSRESEQNDVQRLMRAWQDERHAPDILPAQDELLGRVLDSIRQQTHDVNALRRADITLSEEDHYMTMLVQTEVERIKFLVRSYVRTRLAKIEQFAAYIVGNKSIERRLTRAEQEHARRYAKLIVSQLNMTVLNHLPEAQRALDDAVPTLPNMITEPDNNKPVLFHSFVEIERLIPALTDEGDLTLASLSSDGLVLLPYQAIEQNILRGEGELV</sequence>
<dbReference type="Gene3D" id="1.20.58.1030">
    <property type="match status" value="1"/>
</dbReference>
<keyword evidence="2" id="KW-0235">DNA replication</keyword>
<evidence type="ECO:0000256" key="4">
    <source>
        <dbReference type="SAM" id="MobiDB-lite"/>
    </source>
</evidence>
<protein>
    <submittedName>
        <fullName evidence="6">GINS Sld5 component</fullName>
    </submittedName>
</protein>
<comment type="caution">
    <text evidence="6">The sequence shown here is derived from an EMBL/GenBank/DDBJ whole genome shotgun (WGS) entry which is preliminary data.</text>
</comment>
<feature type="compositionally biased region" description="Basic and acidic residues" evidence="4">
    <location>
        <begin position="53"/>
        <end position="68"/>
    </location>
</feature>
<reference evidence="6 7" key="1">
    <citation type="journal article" date="2017" name="Mol. Ecol.">
        <title>Comparative and population genomic landscape of Phellinus noxius: A hypervariable fungus causing root rot in trees.</title>
        <authorList>
            <person name="Chung C.L."/>
            <person name="Lee T.J."/>
            <person name="Akiba M."/>
            <person name="Lee H.H."/>
            <person name="Kuo T.H."/>
            <person name="Liu D."/>
            <person name="Ke H.M."/>
            <person name="Yokoi T."/>
            <person name="Roa M.B."/>
            <person name="Lu M.J."/>
            <person name="Chang Y.Y."/>
            <person name="Ann P.J."/>
            <person name="Tsai J.N."/>
            <person name="Chen C.Y."/>
            <person name="Tzean S.S."/>
            <person name="Ota Y."/>
            <person name="Hattori T."/>
            <person name="Sahashi N."/>
            <person name="Liou R.F."/>
            <person name="Kikuchi T."/>
            <person name="Tsai I.J."/>
        </authorList>
    </citation>
    <scope>NUCLEOTIDE SEQUENCE [LARGE SCALE GENOMIC DNA]</scope>
    <source>
        <strain evidence="6 7">FFPRI411160</strain>
    </source>
</reference>
<comment type="subcellular location">
    <subcellularLocation>
        <location evidence="1">Nucleus</location>
    </subcellularLocation>
</comment>
<evidence type="ECO:0000256" key="3">
    <source>
        <dbReference type="ARBA" id="ARBA00023242"/>
    </source>
</evidence>
<dbReference type="EMBL" id="NBII01000011">
    <property type="protein sequence ID" value="PAV14936.1"/>
    <property type="molecule type" value="Genomic_DNA"/>
</dbReference>
<accession>A0A286U5R6</accession>
<dbReference type="InterPro" id="IPR036224">
    <property type="entry name" value="GINS_bundle-like_dom_sf"/>
</dbReference>
<dbReference type="InterPro" id="IPR038749">
    <property type="entry name" value="Sld5_GINS_A"/>
</dbReference>
<gene>
    <name evidence="6" type="ORF">PNOK_0948900</name>
</gene>
<feature type="region of interest" description="Disordered" evidence="4">
    <location>
        <begin position="22"/>
        <end position="99"/>
    </location>
</feature>
<dbReference type="SUPFAM" id="SSF158573">
    <property type="entry name" value="GINS helical bundle-like"/>
    <property type="match status" value="1"/>
</dbReference>
<dbReference type="GO" id="GO:0000727">
    <property type="term" value="P:double-strand break repair via break-induced replication"/>
    <property type="evidence" value="ECO:0007669"/>
    <property type="project" value="TreeGrafter"/>
</dbReference>
<evidence type="ECO:0000256" key="1">
    <source>
        <dbReference type="ARBA" id="ARBA00004123"/>
    </source>
</evidence>
<dbReference type="AlphaFoldDB" id="A0A286U5R6"/>
<dbReference type="OrthoDB" id="338231at2759"/>
<dbReference type="InParanoid" id="A0A286U5R6"/>
<organism evidence="6 7">
    <name type="scientific">Pyrrhoderma noxium</name>
    <dbReference type="NCBI Taxonomy" id="2282107"/>
    <lineage>
        <taxon>Eukaryota</taxon>
        <taxon>Fungi</taxon>
        <taxon>Dikarya</taxon>
        <taxon>Basidiomycota</taxon>
        <taxon>Agaricomycotina</taxon>
        <taxon>Agaricomycetes</taxon>
        <taxon>Hymenochaetales</taxon>
        <taxon>Hymenochaetaceae</taxon>
        <taxon>Pyrrhoderma</taxon>
    </lineage>
</organism>
<dbReference type="PANTHER" id="PTHR21206">
    <property type="entry name" value="SLD5 PROTEIN"/>
    <property type="match status" value="1"/>
</dbReference>
<dbReference type="FunCoup" id="A0A286U5R6">
    <property type="interactions" value="456"/>
</dbReference>
<dbReference type="InterPro" id="IPR008591">
    <property type="entry name" value="GINS_Sld5"/>
</dbReference>
<dbReference type="CDD" id="cd11711">
    <property type="entry name" value="GINS_A_Sld5"/>
    <property type="match status" value="1"/>
</dbReference>
<dbReference type="STRING" id="2282107.A0A286U5R6"/>
<proteinExistence type="predicted"/>
<keyword evidence="7" id="KW-1185">Reference proteome</keyword>